<feature type="repeat" description="TPR" evidence="1">
    <location>
        <begin position="676"/>
        <end position="709"/>
    </location>
</feature>
<dbReference type="EMBL" id="CP000360">
    <property type="protein sequence ID" value="ABF39915.1"/>
    <property type="molecule type" value="Genomic_DNA"/>
</dbReference>
<dbReference type="Pfam" id="PF14559">
    <property type="entry name" value="TPR_19"/>
    <property type="match status" value="3"/>
</dbReference>
<feature type="repeat" description="TPR" evidence="1">
    <location>
        <begin position="72"/>
        <end position="105"/>
    </location>
</feature>
<sequence length="748" mass="81713">MKLTFEIREWLFTGVLAGIAFVSVSSMFAQTPQAATVQKDASSPEAHFDSAQTFQIASDLTRAAAEYRKGISVALERVGNLKVAKGEFTSALDLLRKAVATDPENTDGQIDLSIAYFRAGNYEGARTVLLPLVKSDPGSARGRNLMGKILFMQGDFEGASTELQAALSITPDFDVAYSLALAYLQLKKLPQVTPLVDEMKASMAKSPELYMLLGQAYRQTGYYDQAVSEFKTALALDAARPRLHNLLGTTYVALGGKQNYELARAEFQQELAKNPKDYSSHYYLGLIELEDGQYAKAEAALKTAHALAPDDPAAMLLLGRLYDQQKNWNAAIEVLRQVLARSSAQGASPVQLATTHEMLSKAYAGAGQIPESEKELAAANALKSQDASKSATSDPAVAIQPENSGKELRAMLMQGSPKAQPSDASEQKYVADISKLLGNAYNNLGVIDARAGSYKQAADEFKEAAKWDDSIPQLDRNRGLAAFRAQAYADAIPPLERLLKKSPSDSNLRESLGLSYYMTDKFKESAATLRPIVDTMSNNPGLLLSAGVAFVKSGDIPTGQRLFTRAFEVGKATPEIHLIIGQAYAEQSDNDEALAEFKQALELNPKLPDAHFYIGMVRFKRGEFDDAAKEFQQELEVNPQSVQAMYQLAYIRMQQHQAPEASSLLSEVIKQQPNNSDAHYQLGKALLEQGDAGGATRELETSVKLHPTDYAYFQLSHAYARTGREADSKQALEEFEKLKPKPKTPMGP</sequence>
<dbReference type="PANTHER" id="PTHR12558:SF13">
    <property type="entry name" value="CELL DIVISION CYCLE PROTEIN 27 HOMOLOG"/>
    <property type="match status" value="1"/>
</dbReference>
<feature type="repeat" description="TPR" evidence="1">
    <location>
        <begin position="278"/>
        <end position="311"/>
    </location>
</feature>
<dbReference type="STRING" id="204669.Acid345_0912"/>
<evidence type="ECO:0000256" key="1">
    <source>
        <dbReference type="PROSITE-ProRule" id="PRU00339"/>
    </source>
</evidence>
<dbReference type="Gene3D" id="1.25.40.10">
    <property type="entry name" value="Tetratricopeptide repeat domain"/>
    <property type="match status" value="2"/>
</dbReference>
<feature type="repeat" description="TPR" evidence="1">
    <location>
        <begin position="608"/>
        <end position="641"/>
    </location>
</feature>
<keyword evidence="4" id="KW-1185">Reference proteome</keyword>
<evidence type="ECO:0000313" key="4">
    <source>
        <dbReference type="Proteomes" id="UP000002432"/>
    </source>
</evidence>
<dbReference type="Pfam" id="PF13432">
    <property type="entry name" value="TPR_16"/>
    <property type="match status" value="1"/>
</dbReference>
<dbReference type="KEGG" id="aba:Acid345_0912"/>
<dbReference type="eggNOG" id="COG0457">
    <property type="taxonomic scope" value="Bacteria"/>
</dbReference>
<keyword evidence="1" id="KW-0802">TPR repeat</keyword>
<dbReference type="PANTHER" id="PTHR12558">
    <property type="entry name" value="CELL DIVISION CYCLE 16,23,27"/>
    <property type="match status" value="1"/>
</dbReference>
<dbReference type="RefSeq" id="WP_011521717.1">
    <property type="nucleotide sequence ID" value="NC_008009.1"/>
</dbReference>
<feature type="repeat" description="TPR" evidence="1">
    <location>
        <begin position="140"/>
        <end position="173"/>
    </location>
</feature>
<dbReference type="EnsemblBacteria" id="ABF39915">
    <property type="protein sequence ID" value="ABF39915"/>
    <property type="gene ID" value="Acid345_0912"/>
</dbReference>
<dbReference type="PROSITE" id="PS50293">
    <property type="entry name" value="TPR_REGION"/>
    <property type="match status" value="3"/>
</dbReference>
<evidence type="ECO:0000313" key="3">
    <source>
        <dbReference type="EMBL" id="ABF39915.1"/>
    </source>
</evidence>
<protein>
    <submittedName>
        <fullName evidence="3">Tetratricopeptide repeat protein</fullName>
    </submittedName>
</protein>
<reference evidence="3 4" key="1">
    <citation type="journal article" date="2009" name="Appl. Environ. Microbiol.">
        <title>Three genomes from the phylum Acidobacteria provide insight into the lifestyles of these microorganisms in soils.</title>
        <authorList>
            <person name="Ward N.L."/>
            <person name="Challacombe J.F."/>
            <person name="Janssen P.H."/>
            <person name="Henrissat B."/>
            <person name="Coutinho P.M."/>
            <person name="Wu M."/>
            <person name="Xie G."/>
            <person name="Haft D.H."/>
            <person name="Sait M."/>
            <person name="Badger J."/>
            <person name="Barabote R.D."/>
            <person name="Bradley B."/>
            <person name="Brettin T.S."/>
            <person name="Brinkac L.M."/>
            <person name="Bruce D."/>
            <person name="Creasy T."/>
            <person name="Daugherty S.C."/>
            <person name="Davidsen T.M."/>
            <person name="DeBoy R.T."/>
            <person name="Detter J.C."/>
            <person name="Dodson R.J."/>
            <person name="Durkin A.S."/>
            <person name="Ganapathy A."/>
            <person name="Gwinn-Giglio M."/>
            <person name="Han C.S."/>
            <person name="Khouri H."/>
            <person name="Kiss H."/>
            <person name="Kothari S.P."/>
            <person name="Madupu R."/>
            <person name="Nelson K.E."/>
            <person name="Nelson W.C."/>
            <person name="Paulsen I."/>
            <person name="Penn K."/>
            <person name="Ren Q."/>
            <person name="Rosovitz M.J."/>
            <person name="Selengut J.D."/>
            <person name="Shrivastava S."/>
            <person name="Sullivan S.A."/>
            <person name="Tapia R."/>
            <person name="Thompson L.S."/>
            <person name="Watkins K.L."/>
            <person name="Yang Q."/>
            <person name="Yu C."/>
            <person name="Zafar N."/>
            <person name="Zhou L."/>
            <person name="Kuske C.R."/>
        </authorList>
    </citation>
    <scope>NUCLEOTIDE SEQUENCE [LARGE SCALE GENOMIC DNA]</scope>
    <source>
        <strain evidence="3 4">Ellin345</strain>
    </source>
</reference>
<feature type="region of interest" description="Disordered" evidence="2">
    <location>
        <begin position="723"/>
        <end position="748"/>
    </location>
</feature>
<dbReference type="SMART" id="SM00028">
    <property type="entry name" value="TPR"/>
    <property type="match status" value="12"/>
</dbReference>
<name>Q1IT85_KORVE</name>
<dbReference type="HOGENOM" id="CLU_377512_0_0_0"/>
<accession>Q1IT85</accession>
<dbReference type="Proteomes" id="UP000002432">
    <property type="component" value="Chromosome"/>
</dbReference>
<feature type="repeat" description="TPR" evidence="1">
    <location>
        <begin position="574"/>
        <end position="607"/>
    </location>
</feature>
<feature type="repeat" description="TPR" evidence="1">
    <location>
        <begin position="438"/>
        <end position="471"/>
    </location>
</feature>
<dbReference type="AlphaFoldDB" id="Q1IT85"/>
<dbReference type="Pfam" id="PF13414">
    <property type="entry name" value="TPR_11"/>
    <property type="match status" value="2"/>
</dbReference>
<proteinExistence type="predicted"/>
<dbReference type="SUPFAM" id="SSF48452">
    <property type="entry name" value="TPR-like"/>
    <property type="match status" value="3"/>
</dbReference>
<feature type="compositionally biased region" description="Basic and acidic residues" evidence="2">
    <location>
        <begin position="723"/>
        <end position="739"/>
    </location>
</feature>
<dbReference type="InterPro" id="IPR011990">
    <property type="entry name" value="TPR-like_helical_dom_sf"/>
</dbReference>
<dbReference type="InterPro" id="IPR019734">
    <property type="entry name" value="TPR_rpt"/>
</dbReference>
<gene>
    <name evidence="3" type="ordered locus">Acid345_0912</name>
</gene>
<evidence type="ECO:0000256" key="2">
    <source>
        <dbReference type="SAM" id="MobiDB-lite"/>
    </source>
</evidence>
<dbReference type="PROSITE" id="PS50005">
    <property type="entry name" value="TPR"/>
    <property type="match status" value="8"/>
</dbReference>
<organism evidence="3 4">
    <name type="scientific">Koribacter versatilis (strain Ellin345)</name>
    <dbReference type="NCBI Taxonomy" id="204669"/>
    <lineage>
        <taxon>Bacteria</taxon>
        <taxon>Pseudomonadati</taxon>
        <taxon>Acidobacteriota</taxon>
        <taxon>Terriglobia</taxon>
        <taxon>Terriglobales</taxon>
        <taxon>Candidatus Korobacteraceae</taxon>
        <taxon>Candidatus Korobacter</taxon>
    </lineage>
</organism>
<feature type="repeat" description="TPR" evidence="1">
    <location>
        <begin position="207"/>
        <end position="240"/>
    </location>
</feature>
<dbReference type="OrthoDB" id="105579at2"/>